<dbReference type="Pfam" id="PF00335">
    <property type="entry name" value="Tetraspanin"/>
    <property type="match status" value="1"/>
</dbReference>
<evidence type="ECO:0000256" key="1">
    <source>
        <dbReference type="ARBA" id="ARBA00004141"/>
    </source>
</evidence>
<keyword evidence="3 6" id="KW-0812">Transmembrane</keyword>
<evidence type="ECO:0000313" key="8">
    <source>
        <dbReference type="Proteomes" id="UP001328107"/>
    </source>
</evidence>
<dbReference type="SUPFAM" id="SSF48652">
    <property type="entry name" value="Tetraspanin"/>
    <property type="match status" value="1"/>
</dbReference>
<feature type="transmembrane region" description="Helical" evidence="6">
    <location>
        <begin position="20"/>
        <end position="44"/>
    </location>
</feature>
<dbReference type="InterPro" id="IPR000301">
    <property type="entry name" value="Tetraspanin_animals"/>
</dbReference>
<proteinExistence type="inferred from homology"/>
<dbReference type="PANTHER" id="PTHR19282:SF431">
    <property type="entry name" value="TETRASPANIN 26A, ISOFORM B-RELATED"/>
    <property type="match status" value="1"/>
</dbReference>
<comment type="similarity">
    <text evidence="2 6">Belongs to the tetraspanin (TM4SF) family.</text>
</comment>
<dbReference type="AlphaFoldDB" id="A0AAN5CPA9"/>
<dbReference type="InterPro" id="IPR018499">
    <property type="entry name" value="Tetraspanin/Peripherin"/>
</dbReference>
<feature type="transmembrane region" description="Helical" evidence="6">
    <location>
        <begin position="239"/>
        <end position="259"/>
    </location>
</feature>
<dbReference type="GO" id="GO:0005886">
    <property type="term" value="C:plasma membrane"/>
    <property type="evidence" value="ECO:0007669"/>
    <property type="project" value="TreeGrafter"/>
</dbReference>
<evidence type="ECO:0000313" key="7">
    <source>
        <dbReference type="EMBL" id="GMR48110.1"/>
    </source>
</evidence>
<accession>A0AAN5CPA9</accession>
<gene>
    <name evidence="7" type="ORF">PMAYCL1PPCAC_18305</name>
</gene>
<evidence type="ECO:0000256" key="4">
    <source>
        <dbReference type="ARBA" id="ARBA00022989"/>
    </source>
</evidence>
<keyword evidence="5 6" id="KW-0472">Membrane</keyword>
<feature type="transmembrane region" description="Helical" evidence="6">
    <location>
        <begin position="65"/>
        <end position="86"/>
    </location>
</feature>
<dbReference type="InterPro" id="IPR008952">
    <property type="entry name" value="Tetraspanin_EC2_sf"/>
</dbReference>
<evidence type="ECO:0000256" key="5">
    <source>
        <dbReference type="ARBA" id="ARBA00023136"/>
    </source>
</evidence>
<name>A0AAN5CPA9_9BILA</name>
<reference evidence="8" key="1">
    <citation type="submission" date="2022-10" db="EMBL/GenBank/DDBJ databases">
        <title>Genome assembly of Pristionchus species.</title>
        <authorList>
            <person name="Yoshida K."/>
            <person name="Sommer R.J."/>
        </authorList>
    </citation>
    <scope>NUCLEOTIDE SEQUENCE [LARGE SCALE GENOMIC DNA]</scope>
    <source>
        <strain evidence="8">RS5460</strain>
    </source>
</reference>
<dbReference type="PIRSF" id="PIRSF002419">
    <property type="entry name" value="Tetraspanin"/>
    <property type="match status" value="1"/>
</dbReference>
<sequence>MARSEDDDDSSEVNCCTKYAIFIFNVIFFFIGFLMVALGTFCQIDNGGMYKKMQNTGQMAMDPTLLLILIGIVIFIIGFCGCLGSLRENTILLTIYTYALIAILLIELAIGIFLYFYKDKFMEMMENMLAGMIPAYNSNEDLQEIIDQLQISMKCCGMKGPDDWDGNPYFMKDDSPNATPDSNGVPYSCCINHMTVRDGKSDINPVCGRQKRLNGGLSHDIFQVGCVHAIDMFIKKNGLGLMIGLVVVLIVQGVAIVMAQNMKADVQAQKAKWVE</sequence>
<evidence type="ECO:0000256" key="2">
    <source>
        <dbReference type="ARBA" id="ARBA00006840"/>
    </source>
</evidence>
<keyword evidence="4 6" id="KW-1133">Transmembrane helix</keyword>
<dbReference type="PANTHER" id="PTHR19282">
    <property type="entry name" value="TETRASPANIN"/>
    <property type="match status" value="1"/>
</dbReference>
<feature type="transmembrane region" description="Helical" evidence="6">
    <location>
        <begin position="98"/>
        <end position="117"/>
    </location>
</feature>
<comment type="subcellular location">
    <subcellularLocation>
        <location evidence="1 6">Membrane</location>
        <topology evidence="1 6">Multi-pass membrane protein</topology>
    </subcellularLocation>
</comment>
<comment type="caution">
    <text evidence="7">The sequence shown here is derived from an EMBL/GenBank/DDBJ whole genome shotgun (WGS) entry which is preliminary data.</text>
</comment>
<keyword evidence="8" id="KW-1185">Reference proteome</keyword>
<dbReference type="Gene3D" id="1.10.1450.10">
    <property type="entry name" value="Tetraspanin"/>
    <property type="match status" value="1"/>
</dbReference>
<dbReference type="Proteomes" id="UP001328107">
    <property type="component" value="Unassembled WGS sequence"/>
</dbReference>
<evidence type="ECO:0000256" key="6">
    <source>
        <dbReference type="RuleBase" id="RU361218"/>
    </source>
</evidence>
<protein>
    <recommendedName>
        <fullName evidence="6">Tetraspanin</fullName>
    </recommendedName>
</protein>
<dbReference type="EMBL" id="BTRK01000004">
    <property type="protein sequence ID" value="GMR48110.1"/>
    <property type="molecule type" value="Genomic_DNA"/>
</dbReference>
<evidence type="ECO:0000256" key="3">
    <source>
        <dbReference type="ARBA" id="ARBA00022692"/>
    </source>
</evidence>
<organism evidence="7 8">
    <name type="scientific">Pristionchus mayeri</name>
    <dbReference type="NCBI Taxonomy" id="1317129"/>
    <lineage>
        <taxon>Eukaryota</taxon>
        <taxon>Metazoa</taxon>
        <taxon>Ecdysozoa</taxon>
        <taxon>Nematoda</taxon>
        <taxon>Chromadorea</taxon>
        <taxon>Rhabditida</taxon>
        <taxon>Rhabditina</taxon>
        <taxon>Diplogasteromorpha</taxon>
        <taxon>Diplogasteroidea</taxon>
        <taxon>Neodiplogasteridae</taxon>
        <taxon>Pristionchus</taxon>
    </lineage>
</organism>
<dbReference type="PRINTS" id="PR00259">
    <property type="entry name" value="TMFOUR"/>
</dbReference>